<dbReference type="Pfam" id="PF00005">
    <property type="entry name" value="ABC_tran"/>
    <property type="match status" value="1"/>
</dbReference>
<feature type="region of interest" description="Disordered" evidence="9">
    <location>
        <begin position="1449"/>
        <end position="1487"/>
    </location>
</feature>
<dbReference type="eggNOG" id="KOG0054">
    <property type="taxonomic scope" value="Eukaryota"/>
</dbReference>
<sequence>MLHRSNASADSDVFTRTSVLSSTSTARAERQPLLLSGAPPPQVFAHPVECASLTNRVLFQWVTPSVTLANHFFNPNQIQNQMQTQPLPYQIQQQHSVPTAKRGLQQADVWELPPHTRAEAGANALQRAWITRGSLPVAFLSTHGLKFAGLGILDAVVQLCDLMGPYVLFQMVSLLQQQEQDHQDEVEIRSSLLFWLGTLLVSRLLRALLSTFVRAELQTMTLRLTIALQSLVFQKALRLPNVSTREVDALGTVDVIQLLQGVACVHELWAMPLVVVLIVAVIASFIGVAACAATVTLAVGTLLISRLLTQLQLRSLDRLRKTREDRQKSVIDTVHALPAVKLHAWEPAAGVRVKVTGEREFAALWDFHVRCAAEISFSFATPVLVTTAALGVAYHSSAHSLTAASAFATLALVRLMQTPLRVLPKAVVGTRTAWRSLCRLSHFIDQDELDPHAVARCDSLGVTAKYDERDVVIAIEDATLGWGTGGPVLFQHLDLTVSAGELLLVHGRPGSGKSSFLSALLGEMQARDRSDGGGGRVYVGGSMAYCPQQPWLQQTLSVRENVLFGLPFDRRKYQLVLDACALVDSLAVLSSGDRTLIQEWMPTPEQQALVSLARACYSDAAVYLLDEPLARCSKSVAREAFYRCLSGLLRNKTRVVVTTREEFVNSEFVDNAIRFEDGGRLVRTRDMYEGKEREGQAEDKGRSEESENIDVDRCAHYSASGLDFSSINELRNLRVEGLASAEQLSIENAVNTTRTSLSERPLREYLLCETAAEAEWGEIESERMGKSIRTYAHAISGARAAVALVALLLFWQALQLLSEVYVAYWVRSSGHTSMAADQLIYASLALGGALIAFGYALVIAVVAVGGMRRAFLSLAFAFLQAPLAFFDAFGCGNGRVRSKRLSLARRRKLERAFTGTDLTDMGVRLPLAVGAILVLGVSTLTALLTTATVTRYYVVLIAPVLYVYVRTARLYLRPARDLFHLGRLARQAAQVHVTESLLGARVLRAFGPVHVNRVLGHHFWLQDVAARNSHLGLHIDQWLTLRIQLYGAVIVGIVASSTFLALRYTLSTGTLALALYEALVVDGGALESLVRVCIWLGPVLPIAARTQAVVRGAKVITESTEHSTAAASRTSGPFVSVQSVANPSLSWPMKGDVRFDAVSFRDPAAANVEITDMFETGDGGAPPLALKCVSFRLLAGEKVAIFESSGVVSSVGRALLRVHELTAGRIVVDGVDMSTLDVHTLRSRVACVSAAAPSGALYDGSVRTQLDPSGADIEDERLWTALRAVGLASNVATLDGLLPDIAALQQNPANRLRLSLARALLSEPSVVVLALAPVLLLSPEDEFQLQLEPYPSLDDATLDVLQRVMHEELCDATVLLLLPSAAASPQSVQAQITALLSAVSRVLVVGNGEIAELGTPADLATTAACPGQQEILPKVLSRLELSDLEHFREDSNPVVSQGNERLEHHVSSGDSATRGEALTDTANNAAR</sequence>
<keyword evidence="6" id="KW-0067">ATP-binding</keyword>
<dbReference type="VEuPathDB" id="FungiDB:HpaG810906"/>
<comment type="subcellular location">
    <subcellularLocation>
        <location evidence="1">Vacuole membrane</location>
        <topology evidence="1">Multi-pass membrane protein</topology>
    </subcellularLocation>
</comment>
<evidence type="ECO:0000256" key="3">
    <source>
        <dbReference type="ARBA" id="ARBA00022692"/>
    </source>
</evidence>
<feature type="transmembrane region" description="Helical" evidence="10">
    <location>
        <begin position="925"/>
        <end position="945"/>
    </location>
</feature>
<keyword evidence="5" id="KW-0547">Nucleotide-binding</keyword>
<dbReference type="InterPro" id="IPR003439">
    <property type="entry name" value="ABC_transporter-like_ATP-bd"/>
</dbReference>
<reference evidence="14" key="1">
    <citation type="journal article" date="2010" name="Science">
        <title>Signatures of adaptation to obligate biotrophy in the Hyaloperonospora arabidopsidis genome.</title>
        <authorList>
            <person name="Baxter L."/>
            <person name="Tripathy S."/>
            <person name="Ishaque N."/>
            <person name="Boot N."/>
            <person name="Cabral A."/>
            <person name="Kemen E."/>
            <person name="Thines M."/>
            <person name="Ah-Fong A."/>
            <person name="Anderson R."/>
            <person name="Badejoko W."/>
            <person name="Bittner-Eddy P."/>
            <person name="Boore J.L."/>
            <person name="Chibucos M.C."/>
            <person name="Coates M."/>
            <person name="Dehal P."/>
            <person name="Delehaunty K."/>
            <person name="Dong S."/>
            <person name="Downton P."/>
            <person name="Dumas B."/>
            <person name="Fabro G."/>
            <person name="Fronick C."/>
            <person name="Fuerstenberg S.I."/>
            <person name="Fulton L."/>
            <person name="Gaulin E."/>
            <person name="Govers F."/>
            <person name="Hughes L."/>
            <person name="Humphray S."/>
            <person name="Jiang R.H."/>
            <person name="Judelson H."/>
            <person name="Kamoun S."/>
            <person name="Kyung K."/>
            <person name="Meijer H."/>
            <person name="Minx P."/>
            <person name="Morris P."/>
            <person name="Nelson J."/>
            <person name="Phuntumart V."/>
            <person name="Qutob D."/>
            <person name="Rehmany A."/>
            <person name="Rougon-Cardoso A."/>
            <person name="Ryden P."/>
            <person name="Torto-Alalibo T."/>
            <person name="Studholme D."/>
            <person name="Wang Y."/>
            <person name="Win J."/>
            <person name="Wood J."/>
            <person name="Clifton S.W."/>
            <person name="Rogers J."/>
            <person name="Van den Ackerveken G."/>
            <person name="Jones J.D."/>
            <person name="McDowell J.M."/>
            <person name="Beynon J."/>
            <person name="Tyler B.M."/>
        </authorList>
    </citation>
    <scope>NUCLEOTIDE SEQUENCE [LARGE SCALE GENOMIC DNA]</scope>
    <source>
        <strain evidence="14">Emoy2</strain>
    </source>
</reference>
<dbReference type="PROSITE" id="PS50893">
    <property type="entry name" value="ABC_TRANSPORTER_2"/>
    <property type="match status" value="2"/>
</dbReference>
<dbReference type="InterPro" id="IPR027417">
    <property type="entry name" value="P-loop_NTPase"/>
</dbReference>
<evidence type="ECO:0000256" key="2">
    <source>
        <dbReference type="ARBA" id="ARBA00022448"/>
    </source>
</evidence>
<dbReference type="EnsemblProtists" id="HpaT810906">
    <property type="protein sequence ID" value="HpaP810906"/>
    <property type="gene ID" value="HpaG810906"/>
</dbReference>
<dbReference type="GO" id="GO:0005774">
    <property type="term" value="C:vacuolar membrane"/>
    <property type="evidence" value="ECO:0007669"/>
    <property type="project" value="UniProtKB-SubCell"/>
</dbReference>
<protein>
    <submittedName>
        <fullName evidence="13">Uncharacterized protein</fullName>
    </submittedName>
</protein>
<dbReference type="PROSITE" id="PS50929">
    <property type="entry name" value="ABC_TM1F"/>
    <property type="match status" value="2"/>
</dbReference>
<dbReference type="GO" id="GO:0005524">
    <property type="term" value="F:ATP binding"/>
    <property type="evidence" value="ECO:0007669"/>
    <property type="project" value="UniProtKB-KW"/>
</dbReference>
<evidence type="ECO:0000259" key="11">
    <source>
        <dbReference type="PROSITE" id="PS50893"/>
    </source>
</evidence>
<keyword evidence="2" id="KW-0813">Transport</keyword>
<dbReference type="InterPro" id="IPR003593">
    <property type="entry name" value="AAA+_ATPase"/>
</dbReference>
<proteinExistence type="predicted"/>
<dbReference type="InParanoid" id="M4BWK5"/>
<evidence type="ECO:0000256" key="1">
    <source>
        <dbReference type="ARBA" id="ARBA00004128"/>
    </source>
</evidence>
<dbReference type="SMART" id="SM00382">
    <property type="entry name" value="AAA"/>
    <property type="match status" value="1"/>
</dbReference>
<keyword evidence="4" id="KW-0677">Repeat</keyword>
<evidence type="ECO:0000256" key="9">
    <source>
        <dbReference type="SAM" id="MobiDB-lite"/>
    </source>
</evidence>
<dbReference type="InterPro" id="IPR011527">
    <property type="entry name" value="ABC1_TM_dom"/>
</dbReference>
<accession>M4BWK5</accession>
<dbReference type="PANTHER" id="PTHR24223:SF443">
    <property type="entry name" value="MULTIDRUG-RESISTANCE LIKE PROTEIN 1, ISOFORM I"/>
    <property type="match status" value="1"/>
</dbReference>
<dbReference type="InterPro" id="IPR050173">
    <property type="entry name" value="ABC_transporter_C-like"/>
</dbReference>
<dbReference type="Gene3D" id="1.20.1560.10">
    <property type="entry name" value="ABC transporter type 1, transmembrane domain"/>
    <property type="match status" value="2"/>
</dbReference>
<dbReference type="InterPro" id="IPR036640">
    <property type="entry name" value="ABC1_TM_sf"/>
</dbReference>
<dbReference type="HOGENOM" id="CLU_000604_27_6_1"/>
<dbReference type="PANTHER" id="PTHR24223">
    <property type="entry name" value="ATP-BINDING CASSETTE SUB-FAMILY C"/>
    <property type="match status" value="1"/>
</dbReference>
<dbReference type="Proteomes" id="UP000011713">
    <property type="component" value="Unassembled WGS sequence"/>
</dbReference>
<evidence type="ECO:0000256" key="10">
    <source>
        <dbReference type="SAM" id="Phobius"/>
    </source>
</evidence>
<keyword evidence="7 10" id="KW-1133">Transmembrane helix</keyword>
<keyword evidence="14" id="KW-1185">Reference proteome</keyword>
<feature type="domain" description="ABC transporter" evidence="11">
    <location>
        <begin position="473"/>
        <end position="703"/>
    </location>
</feature>
<feature type="transmembrane region" description="Helical" evidence="10">
    <location>
        <begin position="871"/>
        <end position="890"/>
    </location>
</feature>
<dbReference type="Gene3D" id="3.40.50.300">
    <property type="entry name" value="P-loop containing nucleotide triphosphate hydrolases"/>
    <property type="match status" value="2"/>
</dbReference>
<evidence type="ECO:0000256" key="6">
    <source>
        <dbReference type="ARBA" id="ARBA00022840"/>
    </source>
</evidence>
<reference evidence="13" key="2">
    <citation type="submission" date="2015-06" db="UniProtKB">
        <authorList>
            <consortium name="EnsemblProtists"/>
        </authorList>
    </citation>
    <scope>IDENTIFICATION</scope>
    <source>
        <strain evidence="13">Emoy2</strain>
    </source>
</reference>
<evidence type="ECO:0000256" key="4">
    <source>
        <dbReference type="ARBA" id="ARBA00022737"/>
    </source>
</evidence>
<dbReference type="STRING" id="559515.M4BWK5"/>
<feature type="transmembrane region" description="Helical" evidence="10">
    <location>
        <begin position="275"/>
        <end position="304"/>
    </location>
</feature>
<feature type="domain" description="ABC transmembrane type-1" evidence="12">
    <location>
        <begin position="802"/>
        <end position="1075"/>
    </location>
</feature>
<evidence type="ECO:0000313" key="14">
    <source>
        <dbReference type="Proteomes" id="UP000011713"/>
    </source>
</evidence>
<feature type="transmembrane region" description="Helical" evidence="10">
    <location>
        <begin position="952"/>
        <end position="972"/>
    </location>
</feature>
<evidence type="ECO:0000256" key="8">
    <source>
        <dbReference type="ARBA" id="ARBA00023136"/>
    </source>
</evidence>
<dbReference type="OMA" id="LGHHFWL"/>
<dbReference type="EMBL" id="JH598005">
    <property type="status" value="NOT_ANNOTATED_CDS"/>
    <property type="molecule type" value="Genomic_DNA"/>
</dbReference>
<name>M4BWK5_HYAAE</name>
<dbReference type="Pfam" id="PF00664">
    <property type="entry name" value="ABC_membrane"/>
    <property type="match status" value="1"/>
</dbReference>
<evidence type="ECO:0000259" key="12">
    <source>
        <dbReference type="PROSITE" id="PS50929"/>
    </source>
</evidence>
<dbReference type="GO" id="GO:0140359">
    <property type="term" value="F:ABC-type transporter activity"/>
    <property type="evidence" value="ECO:0007669"/>
    <property type="project" value="InterPro"/>
</dbReference>
<feature type="region of interest" description="Disordered" evidence="9">
    <location>
        <begin position="686"/>
        <end position="707"/>
    </location>
</feature>
<organism evidence="13 14">
    <name type="scientific">Hyaloperonospora arabidopsidis (strain Emoy2)</name>
    <name type="common">Downy mildew agent</name>
    <name type="synonym">Peronospora arabidopsidis</name>
    <dbReference type="NCBI Taxonomy" id="559515"/>
    <lineage>
        <taxon>Eukaryota</taxon>
        <taxon>Sar</taxon>
        <taxon>Stramenopiles</taxon>
        <taxon>Oomycota</taxon>
        <taxon>Peronosporomycetes</taxon>
        <taxon>Peronosporales</taxon>
        <taxon>Peronosporaceae</taxon>
        <taxon>Hyaloperonospora</taxon>
    </lineage>
</organism>
<dbReference type="SUPFAM" id="SSF52540">
    <property type="entry name" value="P-loop containing nucleoside triphosphate hydrolases"/>
    <property type="match status" value="2"/>
</dbReference>
<feature type="transmembrane region" description="Helical" evidence="10">
    <location>
        <begin position="839"/>
        <end position="864"/>
    </location>
</feature>
<feature type="domain" description="ABC transmembrane type-1" evidence="12">
    <location>
        <begin position="155"/>
        <end position="432"/>
    </location>
</feature>
<keyword evidence="8 10" id="KW-0472">Membrane</keyword>
<keyword evidence="3 10" id="KW-0812">Transmembrane</keyword>
<dbReference type="GO" id="GO:0016887">
    <property type="term" value="F:ATP hydrolysis activity"/>
    <property type="evidence" value="ECO:0007669"/>
    <property type="project" value="InterPro"/>
</dbReference>
<feature type="transmembrane region" description="Helical" evidence="10">
    <location>
        <begin position="1043"/>
        <end position="1062"/>
    </location>
</feature>
<evidence type="ECO:0000313" key="13">
    <source>
        <dbReference type="EnsemblProtists" id="HpaP810906"/>
    </source>
</evidence>
<evidence type="ECO:0000256" key="7">
    <source>
        <dbReference type="ARBA" id="ARBA00022989"/>
    </source>
</evidence>
<feature type="domain" description="ABC transporter" evidence="11">
    <location>
        <begin position="1168"/>
        <end position="1432"/>
    </location>
</feature>
<dbReference type="SUPFAM" id="SSF90123">
    <property type="entry name" value="ABC transporter transmembrane region"/>
    <property type="match status" value="2"/>
</dbReference>
<evidence type="ECO:0000256" key="5">
    <source>
        <dbReference type="ARBA" id="ARBA00022741"/>
    </source>
</evidence>
<dbReference type="FunCoup" id="M4BWK5">
    <property type="interactions" value="3"/>
</dbReference>